<dbReference type="EMBL" id="JAZGQO010000006">
    <property type="protein sequence ID" value="KAK6185607.1"/>
    <property type="molecule type" value="Genomic_DNA"/>
</dbReference>
<comment type="function">
    <text evidence="7">Component of the MICOS complex, a large protein complex of the mitochondrial inner membrane that plays crucial roles in the maintenance of crista junctions, inner membrane architecture, and formation of contact sites to the outer membrane.</text>
</comment>
<comment type="caution">
    <text evidence="10">The sequence shown here is derived from an EMBL/GenBank/DDBJ whole genome shotgun (WGS) entry which is preliminary data.</text>
</comment>
<comment type="subcellular location">
    <subcellularLocation>
        <location evidence="7">Mitochondrion inner membrane</location>
        <topology evidence="7">Single-pass membrane protein</topology>
    </subcellularLocation>
</comment>
<comment type="subunit">
    <text evidence="7">Component of the mitochondrial contact site and cristae organizing system (MICOS) complex.</text>
</comment>
<dbReference type="Proteomes" id="UP001347796">
    <property type="component" value="Unassembled WGS sequence"/>
</dbReference>
<keyword evidence="6" id="KW-0472">Membrane</keyword>
<feature type="region of interest" description="Disordered" evidence="9">
    <location>
        <begin position="37"/>
        <end position="74"/>
    </location>
</feature>
<proteinExistence type="inferred from homology"/>
<evidence type="ECO:0000256" key="9">
    <source>
        <dbReference type="SAM" id="MobiDB-lite"/>
    </source>
</evidence>
<evidence type="ECO:0000256" key="5">
    <source>
        <dbReference type="ARBA" id="ARBA00023128"/>
    </source>
</evidence>
<evidence type="ECO:0000256" key="7">
    <source>
        <dbReference type="RuleBase" id="RU363000"/>
    </source>
</evidence>
<reference evidence="10 11" key="1">
    <citation type="submission" date="2024-01" db="EMBL/GenBank/DDBJ databases">
        <title>The genome of the rayed Mediterranean limpet Patella caerulea (Linnaeus, 1758).</title>
        <authorList>
            <person name="Anh-Thu Weber A."/>
            <person name="Halstead-Nussloch G."/>
        </authorList>
    </citation>
    <scope>NUCLEOTIDE SEQUENCE [LARGE SCALE GENOMIC DNA]</scope>
    <source>
        <strain evidence="10">AATW-2023a</strain>
        <tissue evidence="10">Whole specimen</tissue>
    </source>
</reference>
<organism evidence="10 11">
    <name type="scientific">Patella caerulea</name>
    <name type="common">Rayed Mediterranean limpet</name>
    <dbReference type="NCBI Taxonomy" id="87958"/>
    <lineage>
        <taxon>Eukaryota</taxon>
        <taxon>Metazoa</taxon>
        <taxon>Spiralia</taxon>
        <taxon>Lophotrochozoa</taxon>
        <taxon>Mollusca</taxon>
        <taxon>Gastropoda</taxon>
        <taxon>Patellogastropoda</taxon>
        <taxon>Patelloidea</taxon>
        <taxon>Patellidae</taxon>
        <taxon>Patella</taxon>
    </lineage>
</organism>
<evidence type="ECO:0000256" key="3">
    <source>
        <dbReference type="ARBA" id="ARBA00022792"/>
    </source>
</evidence>
<evidence type="ECO:0000256" key="8">
    <source>
        <dbReference type="SAM" id="Coils"/>
    </source>
</evidence>
<keyword evidence="11" id="KW-1185">Reference proteome</keyword>
<feature type="compositionally biased region" description="Pro residues" evidence="9">
    <location>
        <begin position="62"/>
        <end position="72"/>
    </location>
</feature>
<dbReference type="AlphaFoldDB" id="A0AAN8PU82"/>
<protein>
    <recommendedName>
        <fullName evidence="7">MICOS complex subunit MIC60</fullName>
    </recommendedName>
    <alternativeName>
        <fullName evidence="7">Mitofilin</fullName>
    </alternativeName>
</protein>
<evidence type="ECO:0000313" key="11">
    <source>
        <dbReference type="Proteomes" id="UP001347796"/>
    </source>
</evidence>
<gene>
    <name evidence="10" type="ORF">SNE40_007805</name>
</gene>
<keyword evidence="4" id="KW-1133">Transmembrane helix</keyword>
<dbReference type="InterPro" id="IPR019133">
    <property type="entry name" value="MIC60"/>
</dbReference>
<accession>A0AAN8PU82</accession>
<feature type="coiled-coil region" evidence="8">
    <location>
        <begin position="386"/>
        <end position="413"/>
    </location>
</feature>
<keyword evidence="2 7" id="KW-0812">Transmembrane</keyword>
<evidence type="ECO:0000256" key="2">
    <source>
        <dbReference type="ARBA" id="ARBA00022692"/>
    </source>
</evidence>
<feature type="compositionally biased region" description="Basic and acidic residues" evidence="9">
    <location>
        <begin position="180"/>
        <end position="196"/>
    </location>
</feature>
<evidence type="ECO:0000256" key="4">
    <source>
        <dbReference type="ARBA" id="ARBA00022989"/>
    </source>
</evidence>
<name>A0AAN8PU82_PATCE</name>
<evidence type="ECO:0000256" key="1">
    <source>
        <dbReference type="ARBA" id="ARBA00010877"/>
    </source>
</evidence>
<evidence type="ECO:0000256" key="6">
    <source>
        <dbReference type="ARBA" id="ARBA00023136"/>
    </source>
</evidence>
<dbReference type="PANTHER" id="PTHR15415">
    <property type="entry name" value="MITOFILIN"/>
    <property type="match status" value="1"/>
</dbReference>
<keyword evidence="3 7" id="KW-0999">Mitochondrion inner membrane</keyword>
<evidence type="ECO:0000313" key="10">
    <source>
        <dbReference type="EMBL" id="KAK6185607.1"/>
    </source>
</evidence>
<feature type="region of interest" description="Disordered" evidence="9">
    <location>
        <begin position="134"/>
        <end position="196"/>
    </location>
</feature>
<comment type="similarity">
    <text evidence="1 7">Belongs to the MICOS complex subunit Mic60 family.</text>
</comment>
<dbReference type="GO" id="GO:0061617">
    <property type="term" value="C:MICOS complex"/>
    <property type="evidence" value="ECO:0007669"/>
    <property type="project" value="TreeGrafter"/>
</dbReference>
<keyword evidence="5 7" id="KW-0496">Mitochondrion</keyword>
<keyword evidence="8" id="KW-0175">Coiled coil</keyword>
<dbReference type="GO" id="GO:0042407">
    <property type="term" value="P:cristae formation"/>
    <property type="evidence" value="ECO:0007669"/>
    <property type="project" value="TreeGrafter"/>
</dbReference>
<sequence>MEADILDISGFSTQNPLAGLLLRVSCVKDDATLVVHNGKSRRPHRQLTTPAEGAAKPSATPTNPPSPPPPTPKKGGVFFKLFGLTTVGVGGVIGYAWYDAEFKKLIEENVPYSKDAFDVIFPYFPDIQSFKTVEPPVPSKKLEPIATDVPKKKVETSQVEKTAQPSKPTPPPKPTPKQAEQTKEKEINDKAKQKEAVARKLKEKEANEAAENAALEVIIENLIENNTKFIKSAVEAQQKVVDYTKAHTQALKKAMDDTSQILDKDKQWEAVADAFSIRESTVQEANRISDMAKENLEKLKKTIDDSKKDAVLKKNKILKTAQQKLNEFNNDINTVLSQVKKEESEARVMTKYKDLVDKGRQQFKKELESIMPDVKIGDKKGKKLSEDELNSLIAHAHRRIDQLQKQLAEQLAHESQRIDKALQIQRVEDEKIAQTRVGLERQRLRDQFSLEKDKWEEDARVEFEQELRQHLARQAAAHSDHLKDVLKIQEGEIAQQYERVMHTRLIEERQTFQSEVAGWIARLKGIETAVDARAENEKTARIAQELWLACIAMNGVIRLGKEGGTSGEEKLQPLSKEAVAISEAAGKHPFVQTVLQSVPEEALMRGVWTEDSLKERFPKVKRICKRVAMIDENGGTLFRYFLSYFQSFFIFNSVYAKSDSDSIEISELDTFNILAHADYFLEKGDLLQAVRFMNQLQGEPRRVASDWLKEAKLLLETRQAAYALTAFASASGLGTIF</sequence>
<dbReference type="PANTHER" id="PTHR15415:SF7">
    <property type="entry name" value="MICOS COMPLEX SUBUNIT MIC60"/>
    <property type="match status" value="1"/>
</dbReference>
<dbReference type="Pfam" id="PF09731">
    <property type="entry name" value="Mitofilin"/>
    <property type="match status" value="1"/>
</dbReference>
<feature type="coiled-coil region" evidence="8">
    <location>
        <begin position="282"/>
        <end position="345"/>
    </location>
</feature>